<feature type="region of interest" description="Disordered" evidence="9">
    <location>
        <begin position="79"/>
        <end position="108"/>
    </location>
</feature>
<evidence type="ECO:0000256" key="5">
    <source>
        <dbReference type="ARBA" id="ARBA00022741"/>
    </source>
</evidence>
<organism evidence="11 12">
    <name type="scientific">Coemansia asiatica</name>
    <dbReference type="NCBI Taxonomy" id="1052880"/>
    <lineage>
        <taxon>Eukaryota</taxon>
        <taxon>Fungi</taxon>
        <taxon>Fungi incertae sedis</taxon>
        <taxon>Zoopagomycota</taxon>
        <taxon>Kickxellomycotina</taxon>
        <taxon>Kickxellomycetes</taxon>
        <taxon>Kickxellales</taxon>
        <taxon>Kickxellaceae</taxon>
        <taxon>Coemansia</taxon>
    </lineage>
</organism>
<feature type="compositionally biased region" description="Low complexity" evidence="9">
    <location>
        <begin position="82"/>
        <end position="91"/>
    </location>
</feature>
<comment type="caution">
    <text evidence="11">The sequence shown here is derived from an EMBL/GenBank/DDBJ whole genome shotgun (WGS) entry which is preliminary data.</text>
</comment>
<dbReference type="PANTHER" id="PTHR21327:SF29">
    <property type="entry name" value="GTP CYCLOHYDROLASE-2"/>
    <property type="match status" value="1"/>
</dbReference>
<evidence type="ECO:0000256" key="7">
    <source>
        <dbReference type="ARBA" id="ARBA00023134"/>
    </source>
</evidence>
<keyword evidence="6 11" id="KW-0378">Hydrolase</keyword>
<comment type="catalytic activity">
    <reaction evidence="8">
        <text>GTP + 4 H2O = 2,5-diamino-6-hydroxy-4-(5-phosphoribosylamino)-pyrimidine + formate + 2 phosphate + 3 H(+)</text>
        <dbReference type="Rhea" id="RHEA:23704"/>
        <dbReference type="ChEBI" id="CHEBI:15377"/>
        <dbReference type="ChEBI" id="CHEBI:15378"/>
        <dbReference type="ChEBI" id="CHEBI:15740"/>
        <dbReference type="ChEBI" id="CHEBI:37565"/>
        <dbReference type="ChEBI" id="CHEBI:43474"/>
        <dbReference type="ChEBI" id="CHEBI:58614"/>
        <dbReference type="EC" id="3.5.4.25"/>
    </reaction>
</comment>
<reference evidence="11" key="1">
    <citation type="submission" date="2022-07" db="EMBL/GenBank/DDBJ databases">
        <title>Phylogenomic reconstructions and comparative analyses of Kickxellomycotina fungi.</title>
        <authorList>
            <person name="Reynolds N.K."/>
            <person name="Stajich J.E."/>
            <person name="Barry K."/>
            <person name="Grigoriev I.V."/>
            <person name="Crous P."/>
            <person name="Smith M.E."/>
        </authorList>
    </citation>
    <scope>NUCLEOTIDE SEQUENCE</scope>
    <source>
        <strain evidence="11">NBRC 105413</strain>
    </source>
</reference>
<feature type="compositionally biased region" description="Polar residues" evidence="9">
    <location>
        <begin position="25"/>
        <end position="38"/>
    </location>
</feature>
<keyword evidence="4" id="KW-0686">Riboflavin biosynthesis</keyword>
<feature type="region of interest" description="Disordered" evidence="9">
    <location>
        <begin position="16"/>
        <end position="56"/>
    </location>
</feature>
<dbReference type="NCBIfam" id="NF001591">
    <property type="entry name" value="PRK00393.1"/>
    <property type="match status" value="1"/>
</dbReference>
<dbReference type="GO" id="GO:0009231">
    <property type="term" value="P:riboflavin biosynthetic process"/>
    <property type="evidence" value="ECO:0007669"/>
    <property type="project" value="UniProtKB-KW"/>
</dbReference>
<evidence type="ECO:0000256" key="8">
    <source>
        <dbReference type="ARBA" id="ARBA00049295"/>
    </source>
</evidence>
<dbReference type="SUPFAM" id="SSF142695">
    <property type="entry name" value="RibA-like"/>
    <property type="match status" value="1"/>
</dbReference>
<accession>A0A9W8CK31</accession>
<evidence type="ECO:0000256" key="9">
    <source>
        <dbReference type="SAM" id="MobiDB-lite"/>
    </source>
</evidence>
<dbReference type="Gene3D" id="3.40.50.10990">
    <property type="entry name" value="GTP cyclohydrolase II"/>
    <property type="match status" value="1"/>
</dbReference>
<evidence type="ECO:0000256" key="2">
    <source>
        <dbReference type="ARBA" id="ARBA00008131"/>
    </source>
</evidence>
<keyword evidence="7" id="KW-0342">GTP-binding</keyword>
<protein>
    <recommendedName>
        <fullName evidence="3">GTP cyclohydrolase II</fullName>
        <ecNumber evidence="3">3.5.4.25</ecNumber>
    </recommendedName>
</protein>
<dbReference type="GO" id="GO:0005525">
    <property type="term" value="F:GTP binding"/>
    <property type="evidence" value="ECO:0007669"/>
    <property type="project" value="UniProtKB-KW"/>
</dbReference>
<evidence type="ECO:0000256" key="4">
    <source>
        <dbReference type="ARBA" id="ARBA00022619"/>
    </source>
</evidence>
<evidence type="ECO:0000256" key="1">
    <source>
        <dbReference type="ARBA" id="ARBA00005104"/>
    </source>
</evidence>
<dbReference type="PANTHER" id="PTHR21327">
    <property type="entry name" value="GTP CYCLOHYDROLASE II-RELATED"/>
    <property type="match status" value="1"/>
</dbReference>
<dbReference type="EMBL" id="JANBOH010000058">
    <property type="protein sequence ID" value="KAJ1646508.1"/>
    <property type="molecule type" value="Genomic_DNA"/>
</dbReference>
<sequence>MQSACTASAASAASASHLAGLDSSTAVPSTPTESTTMLPSVLETKETSADGLTSANKGHFNASLDMALHLLEQQKGQQQFYNNGNDNGNNGRSDSATPINWARSDIPSPPKPTEMLLAAAAATVAESDIGLADKLAMADDLILDASYEGYYDSPRTCVSRAPTNAAVDLVSRTNVIERKSFEKDKHVNVECKVRARIPYPGGHFYLHLYHTDEDDKEHLAIVFGDDIRSATLERSAGADETDMDRKIRGASTGALRRMVEQDISHRRMKPEGSAKATHVIESSGLGFDVDPSDRFMAGRVSVIDAPLVRIHSECFTGETVSSVRCDCGYQLAEAMRVIQQEGRGVIVYLRQEGRGIGLLEKLKAYNLQDMGHDTVDANLLLNHPADARTYGSARSILADLGISRLRLLTNNTDKIRQLCGRGSHLDVVCHVPMYPRWWGTSEDNDGAAQLAFVRHLAPKKGVMEEADKYLKTKAQRMGHMLTMSPSNPSIPSILNCGI</sequence>
<dbReference type="EC" id="3.5.4.25" evidence="3"/>
<evidence type="ECO:0000313" key="12">
    <source>
        <dbReference type="Proteomes" id="UP001145021"/>
    </source>
</evidence>
<dbReference type="AlphaFoldDB" id="A0A9W8CK31"/>
<comment type="similarity">
    <text evidence="2">Belongs to the GTP cyclohydrolase II family.</text>
</comment>
<feature type="domain" description="GTP cyclohydrolase II" evidence="10">
    <location>
        <begin position="298"/>
        <end position="430"/>
    </location>
</feature>
<dbReference type="InterPro" id="IPR032677">
    <property type="entry name" value="GTP_cyclohydro_II"/>
</dbReference>
<evidence type="ECO:0000259" key="10">
    <source>
        <dbReference type="Pfam" id="PF00925"/>
    </source>
</evidence>
<comment type="pathway">
    <text evidence="1">Cofactor biosynthesis; riboflavin biosynthesis.</text>
</comment>
<keyword evidence="5" id="KW-0547">Nucleotide-binding</keyword>
<keyword evidence="12" id="KW-1185">Reference proteome</keyword>
<evidence type="ECO:0000256" key="6">
    <source>
        <dbReference type="ARBA" id="ARBA00022801"/>
    </source>
</evidence>
<evidence type="ECO:0000256" key="3">
    <source>
        <dbReference type="ARBA" id="ARBA00012762"/>
    </source>
</evidence>
<dbReference type="InterPro" id="IPR000926">
    <property type="entry name" value="RibA"/>
</dbReference>
<dbReference type="InterPro" id="IPR036144">
    <property type="entry name" value="RibA-like_sf"/>
</dbReference>
<dbReference type="Pfam" id="PF00925">
    <property type="entry name" value="GTP_cyclohydro2"/>
    <property type="match status" value="1"/>
</dbReference>
<dbReference type="CDD" id="cd00641">
    <property type="entry name" value="GTP_cyclohydro2"/>
    <property type="match status" value="1"/>
</dbReference>
<dbReference type="Proteomes" id="UP001145021">
    <property type="component" value="Unassembled WGS sequence"/>
</dbReference>
<gene>
    <name evidence="11" type="primary">RIB1</name>
    <name evidence="11" type="ORF">LPJ64_002016</name>
</gene>
<evidence type="ECO:0000313" key="11">
    <source>
        <dbReference type="EMBL" id="KAJ1646508.1"/>
    </source>
</evidence>
<name>A0A9W8CK31_9FUNG</name>
<dbReference type="GO" id="GO:0003935">
    <property type="term" value="F:GTP cyclohydrolase II activity"/>
    <property type="evidence" value="ECO:0007669"/>
    <property type="project" value="UniProtKB-EC"/>
</dbReference>
<proteinExistence type="inferred from homology"/>